<dbReference type="PANTHER" id="PTHR11946:SF93">
    <property type="entry name" value="VALINE--TRNA LIGASE, CHLOROPLASTIC_MITOCHONDRIAL 2"/>
    <property type="match status" value="1"/>
</dbReference>
<comment type="catalytic activity">
    <reaction evidence="7 8">
        <text>tRNA(Val) + L-valine + ATP = L-valyl-tRNA(Val) + AMP + diphosphate</text>
        <dbReference type="Rhea" id="RHEA:10704"/>
        <dbReference type="Rhea" id="RHEA-COMP:9672"/>
        <dbReference type="Rhea" id="RHEA-COMP:9708"/>
        <dbReference type="ChEBI" id="CHEBI:30616"/>
        <dbReference type="ChEBI" id="CHEBI:33019"/>
        <dbReference type="ChEBI" id="CHEBI:57762"/>
        <dbReference type="ChEBI" id="CHEBI:78442"/>
        <dbReference type="ChEBI" id="CHEBI:78537"/>
        <dbReference type="ChEBI" id="CHEBI:456215"/>
        <dbReference type="EC" id="6.1.1.9"/>
    </reaction>
</comment>
<comment type="caution">
    <text evidence="11">The sequence shown here is derived from an EMBL/GenBank/DDBJ whole genome shotgun (WGS) entry which is preliminary data.</text>
</comment>
<evidence type="ECO:0000259" key="9">
    <source>
        <dbReference type="Pfam" id="PF00133"/>
    </source>
</evidence>
<dbReference type="InterPro" id="IPR002303">
    <property type="entry name" value="Valyl-tRNA_ligase"/>
</dbReference>
<dbReference type="Pfam" id="PF08264">
    <property type="entry name" value="Anticodon_1"/>
    <property type="match status" value="1"/>
</dbReference>
<dbReference type="Proteomes" id="UP000649955">
    <property type="component" value="Unassembled WGS sequence"/>
</dbReference>
<comment type="similarity">
    <text evidence="8">Belongs to the class-I aminoacyl-tRNA synthetase family. ValS type 2 subfamily.</text>
</comment>
<dbReference type="SUPFAM" id="SSF47323">
    <property type="entry name" value="Anticodon-binding domain of a subclass of class I aminoacyl-tRNA synthetases"/>
    <property type="match status" value="1"/>
</dbReference>
<evidence type="ECO:0000313" key="12">
    <source>
        <dbReference type="Proteomes" id="UP000649955"/>
    </source>
</evidence>
<feature type="short sequence motif" description="'KMSKS' region" evidence="8">
    <location>
        <begin position="577"/>
        <end position="581"/>
    </location>
</feature>
<dbReference type="InterPro" id="IPR009008">
    <property type="entry name" value="Val/Leu/Ile-tRNA-synth_edit"/>
</dbReference>
<reference evidence="12" key="1">
    <citation type="journal article" date="2019" name="Int. J. Syst. Evol. Microbiol.">
        <title>The Global Catalogue of Microorganisms (GCM) 10K type strain sequencing project: providing services to taxonomists for standard genome sequencing and annotation.</title>
        <authorList>
            <consortium name="The Broad Institute Genomics Platform"/>
            <consortium name="The Broad Institute Genome Sequencing Center for Infectious Disease"/>
            <person name="Wu L."/>
            <person name="Ma J."/>
        </authorList>
    </citation>
    <scope>NUCLEOTIDE SEQUENCE [LARGE SCALE GENOMIC DNA]</scope>
    <source>
        <strain evidence="12">CGMCC 4.7680</strain>
    </source>
</reference>
<keyword evidence="12" id="KW-1185">Reference proteome</keyword>
<feature type="domain" description="Methionyl/Valyl/Leucyl/Isoleucyl-tRNA synthetase anticodon-binding" evidence="10">
    <location>
        <begin position="654"/>
        <end position="793"/>
    </location>
</feature>
<comment type="caution">
    <text evidence="8">Lacks conserved residue(s) required for the propagation of feature annotation.</text>
</comment>
<dbReference type="InterPro" id="IPR014729">
    <property type="entry name" value="Rossmann-like_a/b/a_fold"/>
</dbReference>
<gene>
    <name evidence="8 11" type="primary">valS</name>
    <name evidence="11" type="ORF">GCM10017567_34280</name>
</gene>
<dbReference type="NCBIfam" id="NF000540">
    <property type="entry name" value="alt_ValS"/>
    <property type="match status" value="1"/>
</dbReference>
<feature type="domain" description="Aminoacyl-tRNA synthetase class Ia" evidence="9">
    <location>
        <begin position="23"/>
        <end position="614"/>
    </location>
</feature>
<protein>
    <recommendedName>
        <fullName evidence="8">Valine--tRNA ligase</fullName>
        <ecNumber evidence="8">6.1.1.9</ecNumber>
    </recommendedName>
    <alternativeName>
        <fullName evidence="8">Valyl-tRNA synthetase</fullName>
        <shortName evidence="8">ValRS</shortName>
    </alternativeName>
</protein>
<keyword evidence="5 8" id="KW-0648">Protein biosynthesis</keyword>
<dbReference type="InterPro" id="IPR013155">
    <property type="entry name" value="M/V/L/I-tRNA-synth_anticd-bd"/>
</dbReference>
<evidence type="ECO:0000256" key="4">
    <source>
        <dbReference type="ARBA" id="ARBA00022840"/>
    </source>
</evidence>
<comment type="domain">
    <text evidence="8">ValRS has two distinct active sites: one for aminoacylation and one for editing. The misactivated threonine is translocated from the active site to the editing site.</text>
</comment>
<dbReference type="SUPFAM" id="SSF50677">
    <property type="entry name" value="ValRS/IleRS/LeuRS editing domain"/>
    <property type="match status" value="1"/>
</dbReference>
<dbReference type="EMBL" id="BNAW01000012">
    <property type="protein sequence ID" value="GHG13727.1"/>
    <property type="molecule type" value="Genomic_DNA"/>
</dbReference>
<keyword evidence="3 8" id="KW-0547">Nucleotide-binding</keyword>
<dbReference type="InterPro" id="IPR009080">
    <property type="entry name" value="tRNAsynth_Ia_anticodon-bd"/>
</dbReference>
<dbReference type="SUPFAM" id="SSF52374">
    <property type="entry name" value="Nucleotidylyl transferase"/>
    <property type="match status" value="1"/>
</dbReference>
<comment type="function">
    <text evidence="8">Catalyzes the attachment of valine to tRNA(Val). As ValRS can inadvertently accommodate and process structurally similar amino acids such as threonine, to avoid such errors, it has a 'posttransfer' editing activity that hydrolyzes mischarged Thr-tRNA(Val) in a tRNA-dependent manner.</text>
</comment>
<dbReference type="NCBIfam" id="NF009687">
    <property type="entry name" value="PRK13208.1"/>
    <property type="match status" value="1"/>
</dbReference>
<keyword evidence="4 8" id="KW-0067">ATP-binding</keyword>
<evidence type="ECO:0000256" key="3">
    <source>
        <dbReference type="ARBA" id="ARBA00022741"/>
    </source>
</evidence>
<dbReference type="EC" id="6.1.1.9" evidence="8"/>
<accession>A0ABQ3KE13</accession>
<evidence type="ECO:0000256" key="5">
    <source>
        <dbReference type="ARBA" id="ARBA00022917"/>
    </source>
</evidence>
<name>A0ABQ3KE13_9PSEU</name>
<proteinExistence type="inferred from homology"/>
<sequence length="837" mass="92742">MSTPYERPRVPDKVGVDGLEAKWVPVWESTGAYRFDRTKTREEVYSIDTPPLTVSGSLHIGHVFSYTHTDVLARFKRMRGLEVFYPMGWDDNGLPTERRVQNHFGVRCEPSLPYDPGFRPPEKPGKDVVAVSRRNFVELCESLTVTDEQVFEQQWRRLALSVDWTTTYQTIGRASRLISQRAFLRNLERGEAYQAEAPTLWDVSFRTAVAQAELEDRERPGAFHDLAFTGPDGADVVIATTRPELLPACVALVAHPADERFKPLFGKSVRTPVFGVEVPVVAHHLADPEKGRGIAMVCTFGDTTDVTWWRELRLATRVVLGRDGRFLPDAPSGVPSETYAPLVGKTVHTGREIMVRLLREAGALRGEPRPITHSVKFYEKGDKPLEIVASRQWYLRNGGNDTAFREKMLARGEELDWVPKHMRVRYSSWVENLAGDWLISRQRFFGVPIPLWYRLDANGEPDHGARLLPDTLPVDPSSDVPPGFTEDQRGVPGGFAADPDVMDTWATSSLTPQIAGRWSIDDDLFARVFPMDLRPQAHEIIRTWLFSTAVRAELEHGVLPWRAAAIAGWVLDPDRKKMSKSVGNVVTPAELLERFGSDAVRYWAASARPGVDTAVDEGQMKVGRRLATKLLNASRFVLGLGVPMPGAVATEPLDRALLAALSAVVSSATAALEALDYARALQAIETFFWTFCDDYVELVKGRAYGDRGPEAAQSARAALVTALSALLRLFAPFLPFATEEVWSWWRPGSVHRTDWPTASSSEGDPELLALASQVIAAVRRAKTDAKVSMRTAVESLTVTGPADVLARFGEIEPDIRTAGAIANVTTREGGFAVEAKV</sequence>
<evidence type="ECO:0000259" key="10">
    <source>
        <dbReference type="Pfam" id="PF08264"/>
    </source>
</evidence>
<evidence type="ECO:0000256" key="6">
    <source>
        <dbReference type="ARBA" id="ARBA00023146"/>
    </source>
</evidence>
<feature type="binding site" evidence="8">
    <location>
        <position position="580"/>
    </location>
    <ligand>
        <name>ATP</name>
        <dbReference type="ChEBI" id="CHEBI:30616"/>
    </ligand>
</feature>
<dbReference type="Gene3D" id="1.10.730.10">
    <property type="entry name" value="Isoleucyl-tRNA Synthetase, Domain 1"/>
    <property type="match status" value="1"/>
</dbReference>
<dbReference type="Gene3D" id="3.90.740.10">
    <property type="entry name" value="Valyl/Leucyl/Isoleucyl-tRNA synthetase, editing domain"/>
    <property type="match status" value="1"/>
</dbReference>
<evidence type="ECO:0000256" key="1">
    <source>
        <dbReference type="ARBA" id="ARBA00022490"/>
    </source>
</evidence>
<organism evidence="11 12">
    <name type="scientific">Amycolatopsis bullii</name>
    <dbReference type="NCBI Taxonomy" id="941987"/>
    <lineage>
        <taxon>Bacteria</taxon>
        <taxon>Bacillati</taxon>
        <taxon>Actinomycetota</taxon>
        <taxon>Actinomycetes</taxon>
        <taxon>Pseudonocardiales</taxon>
        <taxon>Pseudonocardiaceae</taxon>
        <taxon>Amycolatopsis</taxon>
    </lineage>
</organism>
<keyword evidence="1 8" id="KW-0963">Cytoplasm</keyword>
<dbReference type="PANTHER" id="PTHR11946">
    <property type="entry name" value="VALYL-TRNA SYNTHETASES"/>
    <property type="match status" value="1"/>
</dbReference>
<comment type="subcellular location">
    <subcellularLocation>
        <location evidence="8">Cytoplasm</location>
    </subcellularLocation>
</comment>
<keyword evidence="2 8" id="KW-0436">Ligase</keyword>
<evidence type="ECO:0000256" key="2">
    <source>
        <dbReference type="ARBA" id="ARBA00022598"/>
    </source>
</evidence>
<comment type="subunit">
    <text evidence="8">Monomer.</text>
</comment>
<dbReference type="PRINTS" id="PR00986">
    <property type="entry name" value="TRNASYNTHVAL"/>
</dbReference>
<dbReference type="InterPro" id="IPR033705">
    <property type="entry name" value="Anticodon_Ia_Val"/>
</dbReference>
<dbReference type="GO" id="GO:0016874">
    <property type="term" value="F:ligase activity"/>
    <property type="evidence" value="ECO:0007669"/>
    <property type="project" value="UniProtKB-KW"/>
</dbReference>
<dbReference type="InterPro" id="IPR048044">
    <property type="entry name" value="Valyl-tRNA_ligase_actino"/>
</dbReference>
<evidence type="ECO:0000256" key="8">
    <source>
        <dbReference type="HAMAP-Rule" id="MF_02005"/>
    </source>
</evidence>
<dbReference type="Pfam" id="PF00133">
    <property type="entry name" value="tRNA-synt_1"/>
    <property type="match status" value="1"/>
</dbReference>
<keyword evidence="6 8" id="KW-0030">Aminoacyl-tRNA synthetase</keyword>
<dbReference type="CDD" id="cd07962">
    <property type="entry name" value="Anticodon_Ia_Val"/>
    <property type="match status" value="1"/>
</dbReference>
<dbReference type="Gene3D" id="3.40.50.620">
    <property type="entry name" value="HUPs"/>
    <property type="match status" value="2"/>
</dbReference>
<dbReference type="InterPro" id="IPR002300">
    <property type="entry name" value="aa-tRNA-synth_Ia"/>
</dbReference>
<dbReference type="HAMAP" id="MF_02005">
    <property type="entry name" value="Val_tRNA_synth_type2"/>
    <property type="match status" value="1"/>
</dbReference>
<dbReference type="InterPro" id="IPR022874">
    <property type="entry name" value="Valine-tRNA_ligase_type_2"/>
</dbReference>
<evidence type="ECO:0000256" key="7">
    <source>
        <dbReference type="ARBA" id="ARBA00047552"/>
    </source>
</evidence>
<evidence type="ECO:0000313" key="11">
    <source>
        <dbReference type="EMBL" id="GHG13727.1"/>
    </source>
</evidence>
<dbReference type="RefSeq" id="WP_191311113.1">
    <property type="nucleotide sequence ID" value="NZ_BNAW01000012.1"/>
</dbReference>